<gene>
    <name evidence="4" type="ORF">HSUHS5_1129</name>
</gene>
<sequence length="426" mass="47082">MCMTRRKFILTSCGVSLCLLAPLEGSIQPIKAMGIVEVFADGAHLSAVVVAYDKPLSGVIATAFKVEGRTIQKVYLRQSPTKGEATVKGKFVILELSLDDAQIDLKEEVALKQKKGAPKQVDKPRFKAGEPSGHNLMFKTPKAHVDILNSPSLEISSIYYPIVEDFIAQDFYDETNHQNLHYNLFIPKDIGKKHLPLVLFIHDAGSISTFVKATLLQGLGAVIFAHPKEQIKRPCFVLAPQYDTVIVDDDSKASPLLDTTIHLIQSLSKKYPIDLKRLYTTGQSMGCMASIAMLIKYPNFFAGAFLVAGQWKASLCAPLVKDKLFIMVSADDPGAYPGENAIVAFLEQKGAKIAKGVWNGAWQAKQFKEAYEKLSDQKATIRYVVFSKGSVLSPTDTNKGSAHRNTWKIAYSIEPIREWLFEQVLA</sequence>
<dbReference type="InterPro" id="IPR029058">
    <property type="entry name" value="AB_hydrolase_fold"/>
</dbReference>
<dbReference type="PANTHER" id="PTHR43037">
    <property type="entry name" value="UNNAMED PRODUCT-RELATED"/>
    <property type="match status" value="1"/>
</dbReference>
<dbReference type="Proteomes" id="UP000054093">
    <property type="component" value="Unassembled WGS sequence"/>
</dbReference>
<feature type="domain" description="Esterase Ig-like N-terminal" evidence="3">
    <location>
        <begin position="32"/>
        <end position="114"/>
    </location>
</feature>
<dbReference type="InterPro" id="IPR041172">
    <property type="entry name" value="EstA_Ig-like_N"/>
</dbReference>
<name>E7G548_9HELI</name>
<protein>
    <submittedName>
        <fullName evidence="4">Putative exported protein</fullName>
    </submittedName>
</protein>
<dbReference type="Pfam" id="PF18435">
    <property type="entry name" value="EstA_Ig_like"/>
    <property type="match status" value="1"/>
</dbReference>
<dbReference type="SUPFAM" id="SSF53474">
    <property type="entry name" value="alpha/beta-Hydrolases"/>
    <property type="match status" value="1"/>
</dbReference>
<evidence type="ECO:0000259" key="3">
    <source>
        <dbReference type="Pfam" id="PF18435"/>
    </source>
</evidence>
<dbReference type="AlphaFoldDB" id="E7G548"/>
<evidence type="ECO:0000313" key="5">
    <source>
        <dbReference type="Proteomes" id="UP000054093"/>
    </source>
</evidence>
<feature type="chain" id="PRO_5003218280" evidence="2">
    <location>
        <begin position="22"/>
        <end position="426"/>
    </location>
</feature>
<evidence type="ECO:0000313" key="4">
    <source>
        <dbReference type="EMBL" id="EFX41485.1"/>
    </source>
</evidence>
<comment type="caution">
    <text evidence="4">The sequence shown here is derived from an EMBL/GenBank/DDBJ whole genome shotgun (WGS) entry which is preliminary data.</text>
</comment>
<evidence type="ECO:0000256" key="2">
    <source>
        <dbReference type="SAM" id="SignalP"/>
    </source>
</evidence>
<dbReference type="Gene3D" id="3.40.50.1820">
    <property type="entry name" value="alpha/beta hydrolase"/>
    <property type="match status" value="1"/>
</dbReference>
<dbReference type="InterPro" id="IPR050955">
    <property type="entry name" value="Plant_Biomass_Hydrol_Est"/>
</dbReference>
<feature type="signal peptide" evidence="2">
    <location>
        <begin position="1"/>
        <end position="21"/>
    </location>
</feature>
<reference evidence="4 5" key="1">
    <citation type="journal article" date="2011" name="Vet. Res.">
        <title>Genome sequence of Helicobacter suis supports its role in gastric pathology.</title>
        <authorList>
            <person name="Vermoote M."/>
            <person name="Vandekerckhove T.T."/>
            <person name="Flahou B."/>
            <person name="Pasmans F."/>
            <person name="Smet A."/>
            <person name="De Groote D."/>
            <person name="Van Criekinge W."/>
            <person name="Ducatelle R."/>
            <person name="Haesebrouck F."/>
        </authorList>
    </citation>
    <scope>NUCLEOTIDE SEQUENCE [LARGE SCALE GENOMIC DNA]</scope>
    <source>
        <strain evidence="4 5">HS5</strain>
    </source>
</reference>
<dbReference type="EMBL" id="ADHO01000247">
    <property type="protein sequence ID" value="EFX41485.1"/>
    <property type="molecule type" value="Genomic_DNA"/>
</dbReference>
<proteinExistence type="predicted"/>
<keyword evidence="1 2" id="KW-0732">Signal</keyword>
<organism evidence="4 5">
    <name type="scientific">Helicobacter suis HS5</name>
    <dbReference type="NCBI Taxonomy" id="710394"/>
    <lineage>
        <taxon>Bacteria</taxon>
        <taxon>Pseudomonadati</taxon>
        <taxon>Campylobacterota</taxon>
        <taxon>Epsilonproteobacteria</taxon>
        <taxon>Campylobacterales</taxon>
        <taxon>Helicobacteraceae</taxon>
        <taxon>Helicobacter</taxon>
    </lineage>
</organism>
<evidence type="ECO:0000256" key="1">
    <source>
        <dbReference type="ARBA" id="ARBA00022729"/>
    </source>
</evidence>
<dbReference type="PANTHER" id="PTHR43037:SF1">
    <property type="entry name" value="BLL1128 PROTEIN"/>
    <property type="match status" value="1"/>
</dbReference>
<accession>E7G548</accession>
<dbReference type="Gene3D" id="2.60.40.2180">
    <property type="match status" value="1"/>
</dbReference>